<sequence>MPTEHWFVTGISRGFGKTLCEELLKRGHRVVGTTRNGSSDLAHDNLTVMQLDVTDEQQTEHVIKRAIVQLGRIDVVVNNAGFGMVGAVEEVSAEEAQATFATNFFGTLHVIRAVLPHFRANHAGHIVNFSSVGGITGSPGFGIYNAAKFAVEGLSEALDLELKPFGIKVTIVEPGYFRTEFLSSDSIKKAGKLVGAYAETAGKARDNISSRSGNQPGDPAKAVRVIIQAVESPSPPLRLPLGPDCYARIDVKLSRLKNDIDSWREIASATQFDQ</sequence>
<dbReference type="InterPro" id="IPR036291">
    <property type="entry name" value="NAD(P)-bd_dom_sf"/>
</dbReference>
<reference evidence="5" key="1">
    <citation type="submission" date="2020-10" db="EMBL/GenBank/DDBJ databases">
        <title>Phylogeny of dyella-like bacteria.</title>
        <authorList>
            <person name="Fu J."/>
        </authorList>
    </citation>
    <scope>NUCLEOTIDE SEQUENCE</scope>
    <source>
        <strain evidence="5">DHOC52</strain>
    </source>
</reference>
<evidence type="ECO:0000256" key="2">
    <source>
        <dbReference type="ARBA" id="ARBA00023002"/>
    </source>
</evidence>
<dbReference type="SUPFAM" id="SSF51735">
    <property type="entry name" value="NAD(P)-binding Rossmann-fold domains"/>
    <property type="match status" value="1"/>
</dbReference>
<dbReference type="InterPro" id="IPR002347">
    <property type="entry name" value="SDR_fam"/>
</dbReference>
<dbReference type="InterPro" id="IPR051911">
    <property type="entry name" value="SDR_oxidoreductase"/>
</dbReference>
<gene>
    <name evidence="5" type="ORF">ISP19_07830</name>
</gene>
<evidence type="ECO:0000259" key="4">
    <source>
        <dbReference type="SMART" id="SM00822"/>
    </source>
</evidence>
<dbReference type="Gene3D" id="3.40.50.720">
    <property type="entry name" value="NAD(P)-binding Rossmann-like Domain"/>
    <property type="match status" value="1"/>
</dbReference>
<proteinExistence type="inferred from homology"/>
<evidence type="ECO:0000313" key="6">
    <source>
        <dbReference type="Proteomes" id="UP001430149"/>
    </source>
</evidence>
<dbReference type="EMBL" id="JADIKE010000032">
    <property type="protein sequence ID" value="MBM7125291.1"/>
    <property type="molecule type" value="Genomic_DNA"/>
</dbReference>
<dbReference type="InterPro" id="IPR057326">
    <property type="entry name" value="KR_dom"/>
</dbReference>
<dbReference type="PANTHER" id="PTHR43976:SF16">
    <property type="entry name" value="SHORT-CHAIN DEHYDROGENASE_REDUCTASE FAMILY PROTEIN"/>
    <property type="match status" value="1"/>
</dbReference>
<evidence type="ECO:0000256" key="1">
    <source>
        <dbReference type="ARBA" id="ARBA00006484"/>
    </source>
</evidence>
<evidence type="ECO:0000313" key="5">
    <source>
        <dbReference type="EMBL" id="MBM7125291.1"/>
    </source>
</evidence>
<evidence type="ECO:0000256" key="3">
    <source>
        <dbReference type="RuleBase" id="RU000363"/>
    </source>
</evidence>
<comment type="similarity">
    <text evidence="1 3">Belongs to the short-chain dehydrogenases/reductases (SDR) family.</text>
</comment>
<feature type="domain" description="Ketoreductase" evidence="4">
    <location>
        <begin position="4"/>
        <end position="170"/>
    </location>
</feature>
<dbReference type="PRINTS" id="PR00080">
    <property type="entry name" value="SDRFAMILY"/>
</dbReference>
<keyword evidence="6" id="KW-1185">Reference proteome</keyword>
<organism evidence="5 6">
    <name type="scientific">Dyella flava</name>
    <dbReference type="NCBI Taxonomy" id="1920170"/>
    <lineage>
        <taxon>Bacteria</taxon>
        <taxon>Pseudomonadati</taxon>
        <taxon>Pseudomonadota</taxon>
        <taxon>Gammaproteobacteria</taxon>
        <taxon>Lysobacterales</taxon>
        <taxon>Rhodanobacteraceae</taxon>
        <taxon>Dyella</taxon>
    </lineage>
</organism>
<dbReference type="SMART" id="SM00822">
    <property type="entry name" value="PKS_KR"/>
    <property type="match status" value="1"/>
</dbReference>
<accession>A0ABS2K237</accession>
<dbReference type="PRINTS" id="PR00081">
    <property type="entry name" value="GDHRDH"/>
</dbReference>
<dbReference type="Pfam" id="PF00106">
    <property type="entry name" value="adh_short"/>
    <property type="match status" value="1"/>
</dbReference>
<dbReference type="NCBIfam" id="NF004824">
    <property type="entry name" value="PRK06180.1"/>
    <property type="match status" value="1"/>
</dbReference>
<dbReference type="Proteomes" id="UP001430149">
    <property type="component" value="Unassembled WGS sequence"/>
</dbReference>
<dbReference type="PANTHER" id="PTHR43976">
    <property type="entry name" value="SHORT CHAIN DEHYDROGENASE"/>
    <property type="match status" value="1"/>
</dbReference>
<name>A0ABS2K237_9GAMM</name>
<protein>
    <submittedName>
        <fullName evidence="5">SDR family NAD(P)-dependent oxidoreductase</fullName>
    </submittedName>
</protein>
<dbReference type="CDD" id="cd05374">
    <property type="entry name" value="17beta-HSD-like_SDR_c"/>
    <property type="match status" value="1"/>
</dbReference>
<dbReference type="RefSeq" id="WP_204680816.1">
    <property type="nucleotide sequence ID" value="NZ_BSNR01000010.1"/>
</dbReference>
<keyword evidence="2" id="KW-0560">Oxidoreductase</keyword>
<comment type="caution">
    <text evidence="5">The sequence shown here is derived from an EMBL/GenBank/DDBJ whole genome shotgun (WGS) entry which is preliminary data.</text>
</comment>